<proteinExistence type="predicted"/>
<sequence>MALDSPNAAFLRERPVVPLPPLLSPSACIFSHRGEGSSLTSLISTLRYIRNNAAKTTPVRRWLDEDYDYDAPEEVARRNQVFEAFARRVAAIESAAAGIGPQSHVEDDTEYADGVMEPIGMQFYDVGKKATGRELCVTKPIPLSTTTRRRPSHSQRKNSSQRPLQEISDLQVREKRVSEIVPTAIRAGEHPIPEVQVQEFNMVRAYLERRTAHFEWVSTSCQGLEPLSDSNDIPLSSDIIAYRFELAYEVSCSIYSSWRFIWSLLLG</sequence>
<feature type="compositionally biased region" description="Basic residues" evidence="1">
    <location>
        <begin position="147"/>
        <end position="156"/>
    </location>
</feature>
<dbReference type="EMBL" id="ML143431">
    <property type="protein sequence ID" value="TBU27523.1"/>
    <property type="molecule type" value="Genomic_DNA"/>
</dbReference>
<organism evidence="2">
    <name type="scientific">Dichomitus squalens</name>
    <dbReference type="NCBI Taxonomy" id="114155"/>
    <lineage>
        <taxon>Eukaryota</taxon>
        <taxon>Fungi</taxon>
        <taxon>Dikarya</taxon>
        <taxon>Basidiomycota</taxon>
        <taxon>Agaricomycotina</taxon>
        <taxon>Agaricomycetes</taxon>
        <taxon>Polyporales</taxon>
        <taxon>Polyporaceae</taxon>
        <taxon>Dichomitus</taxon>
    </lineage>
</organism>
<dbReference type="OrthoDB" id="10427471at2759"/>
<dbReference type="Proteomes" id="UP000292957">
    <property type="component" value="Unassembled WGS sequence"/>
</dbReference>
<feature type="region of interest" description="Disordered" evidence="1">
    <location>
        <begin position="139"/>
        <end position="168"/>
    </location>
</feature>
<evidence type="ECO:0000313" key="2">
    <source>
        <dbReference type="EMBL" id="TBU27523.1"/>
    </source>
</evidence>
<dbReference type="AlphaFoldDB" id="A0A4V2K049"/>
<name>A0A4V2K049_9APHY</name>
<evidence type="ECO:0000256" key="1">
    <source>
        <dbReference type="SAM" id="MobiDB-lite"/>
    </source>
</evidence>
<accession>A0A4V2K049</accession>
<protein>
    <submittedName>
        <fullName evidence="2">Uncharacterized protein</fullName>
    </submittedName>
</protein>
<reference evidence="2" key="1">
    <citation type="submission" date="2019-01" db="EMBL/GenBank/DDBJ databases">
        <title>Draft genome sequences of three monokaryotic isolates of the white-rot basidiomycete fungus Dichomitus squalens.</title>
        <authorList>
            <consortium name="DOE Joint Genome Institute"/>
            <person name="Lopez S.C."/>
            <person name="Andreopoulos B."/>
            <person name="Pangilinan J."/>
            <person name="Lipzen A."/>
            <person name="Riley R."/>
            <person name="Ahrendt S."/>
            <person name="Ng V."/>
            <person name="Barry K."/>
            <person name="Daum C."/>
            <person name="Grigoriev I.V."/>
            <person name="Hilden K.S."/>
            <person name="Makela M.R."/>
            <person name="de Vries R.P."/>
        </authorList>
    </citation>
    <scope>NUCLEOTIDE SEQUENCE [LARGE SCALE GENOMIC DNA]</scope>
    <source>
        <strain evidence="2">OM18370.1</strain>
    </source>
</reference>
<gene>
    <name evidence="2" type="ORF">BD311DRAFT_789075</name>
</gene>